<protein>
    <submittedName>
        <fullName evidence="1">Uncharacterized protein</fullName>
    </submittedName>
</protein>
<evidence type="ECO:0000313" key="1">
    <source>
        <dbReference type="EMBL" id="CCD54573.1"/>
    </source>
</evidence>
<proteinExistence type="predicted"/>
<reference evidence="2" key="1">
    <citation type="journal article" date="2011" name="PLoS Genet.">
        <title>Genomic analysis of the necrotrophic fungal pathogens Sclerotinia sclerotiorum and Botrytis cinerea.</title>
        <authorList>
            <person name="Amselem J."/>
            <person name="Cuomo C.A."/>
            <person name="van Kan J.A."/>
            <person name="Viaud M."/>
            <person name="Benito E.P."/>
            <person name="Couloux A."/>
            <person name="Coutinho P.M."/>
            <person name="de Vries R.P."/>
            <person name="Dyer P.S."/>
            <person name="Fillinger S."/>
            <person name="Fournier E."/>
            <person name="Gout L."/>
            <person name="Hahn M."/>
            <person name="Kohn L."/>
            <person name="Lapalu N."/>
            <person name="Plummer K.M."/>
            <person name="Pradier J.M."/>
            <person name="Quevillon E."/>
            <person name="Sharon A."/>
            <person name="Simon A."/>
            <person name="ten Have A."/>
            <person name="Tudzynski B."/>
            <person name="Tudzynski P."/>
            <person name="Wincker P."/>
            <person name="Andrew M."/>
            <person name="Anthouard V."/>
            <person name="Beever R.E."/>
            <person name="Beffa R."/>
            <person name="Benoit I."/>
            <person name="Bouzid O."/>
            <person name="Brault B."/>
            <person name="Chen Z."/>
            <person name="Choquer M."/>
            <person name="Collemare J."/>
            <person name="Cotton P."/>
            <person name="Danchin E.G."/>
            <person name="Da Silva C."/>
            <person name="Gautier A."/>
            <person name="Giraud C."/>
            <person name="Giraud T."/>
            <person name="Gonzalez C."/>
            <person name="Grossetete S."/>
            <person name="Guldener U."/>
            <person name="Henrissat B."/>
            <person name="Howlett B.J."/>
            <person name="Kodira C."/>
            <person name="Kretschmer M."/>
            <person name="Lappartient A."/>
            <person name="Leroch M."/>
            <person name="Levis C."/>
            <person name="Mauceli E."/>
            <person name="Neuveglise C."/>
            <person name="Oeser B."/>
            <person name="Pearson M."/>
            <person name="Poulain J."/>
            <person name="Poussereau N."/>
            <person name="Quesneville H."/>
            <person name="Rascle C."/>
            <person name="Schumacher J."/>
            <person name="Segurens B."/>
            <person name="Sexton A."/>
            <person name="Silva E."/>
            <person name="Sirven C."/>
            <person name="Soanes D.M."/>
            <person name="Talbot N.J."/>
            <person name="Templeton M."/>
            <person name="Yandava C."/>
            <person name="Yarden O."/>
            <person name="Zeng Q."/>
            <person name="Rollins J.A."/>
            <person name="Lebrun M.H."/>
            <person name="Dickman M."/>
        </authorList>
    </citation>
    <scope>NUCLEOTIDE SEQUENCE [LARGE SCALE GENOMIC DNA]</scope>
    <source>
        <strain evidence="2">T4</strain>
    </source>
</reference>
<dbReference type="InParanoid" id="G2YSH5"/>
<dbReference type="EMBL" id="FQ790351">
    <property type="protein sequence ID" value="CCD54573.1"/>
    <property type="molecule type" value="Genomic_DNA"/>
</dbReference>
<name>G2YSH5_BOTF4</name>
<sequence>MPSPCLSLPLPASPCLSLPLHPRATSQLEAMLRPTFKSSHIHPGVCAIDPKLARWKIAIVSAHSSCPAIQIHT</sequence>
<dbReference type="Proteomes" id="UP000008177">
    <property type="component" value="Unplaced contigs"/>
</dbReference>
<dbReference type="AlphaFoldDB" id="G2YSH5"/>
<organism evidence="1 2">
    <name type="scientific">Botryotinia fuckeliana (strain T4)</name>
    <name type="common">Noble rot fungus</name>
    <name type="synonym">Botrytis cinerea</name>
    <dbReference type="NCBI Taxonomy" id="999810"/>
    <lineage>
        <taxon>Eukaryota</taxon>
        <taxon>Fungi</taxon>
        <taxon>Dikarya</taxon>
        <taxon>Ascomycota</taxon>
        <taxon>Pezizomycotina</taxon>
        <taxon>Leotiomycetes</taxon>
        <taxon>Helotiales</taxon>
        <taxon>Sclerotiniaceae</taxon>
        <taxon>Botrytis</taxon>
    </lineage>
</organism>
<accession>G2YSH5</accession>
<evidence type="ECO:0000313" key="2">
    <source>
        <dbReference type="Proteomes" id="UP000008177"/>
    </source>
</evidence>
<dbReference type="HOGENOM" id="CLU_2704551_0_0_1"/>
<gene>
    <name evidence="1" type="ORF">BofuT4_uP126210.1</name>
</gene>